<dbReference type="InterPro" id="IPR009057">
    <property type="entry name" value="Homeodomain-like_sf"/>
</dbReference>
<keyword evidence="1 2" id="KW-0238">DNA-binding</keyword>
<dbReference type="PANTHER" id="PTHR30055:SF239">
    <property type="entry name" value="TRANSCRIPTIONAL REGULATORY PROTEIN"/>
    <property type="match status" value="1"/>
</dbReference>
<dbReference type="GO" id="GO:0003700">
    <property type="term" value="F:DNA-binding transcription factor activity"/>
    <property type="evidence" value="ECO:0007669"/>
    <property type="project" value="TreeGrafter"/>
</dbReference>
<dbReference type="InterPro" id="IPR001647">
    <property type="entry name" value="HTH_TetR"/>
</dbReference>
<dbReference type="SUPFAM" id="SSF46689">
    <property type="entry name" value="Homeodomain-like"/>
    <property type="match status" value="1"/>
</dbReference>
<organism evidence="4 5">
    <name type="scientific">Pseudolysinimonas yzui</name>
    <dbReference type="NCBI Taxonomy" id="2708254"/>
    <lineage>
        <taxon>Bacteria</taxon>
        <taxon>Bacillati</taxon>
        <taxon>Actinomycetota</taxon>
        <taxon>Actinomycetes</taxon>
        <taxon>Micrococcales</taxon>
        <taxon>Microbacteriaceae</taxon>
        <taxon>Pseudolysinimonas</taxon>
    </lineage>
</organism>
<protein>
    <recommendedName>
        <fullName evidence="3">HTH tetR-type domain-containing protein</fullName>
    </recommendedName>
</protein>
<dbReference type="GO" id="GO:0000976">
    <property type="term" value="F:transcription cis-regulatory region binding"/>
    <property type="evidence" value="ECO:0007669"/>
    <property type="project" value="TreeGrafter"/>
</dbReference>
<name>A0A8J3GRS6_9MICO</name>
<dbReference type="PROSITE" id="PS50977">
    <property type="entry name" value="HTH_TETR_2"/>
    <property type="match status" value="1"/>
</dbReference>
<evidence type="ECO:0000313" key="4">
    <source>
        <dbReference type="EMBL" id="GHF20049.1"/>
    </source>
</evidence>
<sequence length="184" mass="19927">MVMASATRLSADDWIAAGYARFHDGGLGGVRVEAIARDLGTTKGSFYHHFADRAALVAAVMDRWSREETDRFTVEADAAADPRERLAVLFRAISQRRMPGEASLYLDAEREGVTDWVRTVTARRVDYVASALVELGIETDEARRRAFAAVGTALGLELLARGGAGPLMVDRGDMVGSLLRALTA</sequence>
<dbReference type="Proteomes" id="UP000617531">
    <property type="component" value="Unassembled WGS sequence"/>
</dbReference>
<reference evidence="4" key="1">
    <citation type="journal article" date="2014" name="Int. J. Syst. Evol. Microbiol.">
        <title>Complete genome sequence of Corynebacterium casei LMG S-19264T (=DSM 44701T), isolated from a smear-ripened cheese.</title>
        <authorList>
            <consortium name="US DOE Joint Genome Institute (JGI-PGF)"/>
            <person name="Walter F."/>
            <person name="Albersmeier A."/>
            <person name="Kalinowski J."/>
            <person name="Ruckert C."/>
        </authorList>
    </citation>
    <scope>NUCLEOTIDE SEQUENCE</scope>
    <source>
        <strain evidence="4">CGMCC 1.16548</strain>
    </source>
</reference>
<accession>A0A8J3GRS6</accession>
<feature type="domain" description="HTH tetR-type" evidence="3">
    <location>
        <begin position="8"/>
        <end position="68"/>
    </location>
</feature>
<feature type="DNA-binding region" description="H-T-H motif" evidence="2">
    <location>
        <begin position="31"/>
        <end position="50"/>
    </location>
</feature>
<dbReference type="EMBL" id="BNAI01000004">
    <property type="protein sequence ID" value="GHF20049.1"/>
    <property type="molecule type" value="Genomic_DNA"/>
</dbReference>
<evidence type="ECO:0000256" key="1">
    <source>
        <dbReference type="ARBA" id="ARBA00023125"/>
    </source>
</evidence>
<gene>
    <name evidence="4" type="ORF">GCM10011600_21190</name>
</gene>
<evidence type="ECO:0000256" key="2">
    <source>
        <dbReference type="PROSITE-ProRule" id="PRU00335"/>
    </source>
</evidence>
<dbReference type="AlphaFoldDB" id="A0A8J3GRS6"/>
<dbReference type="Pfam" id="PF00440">
    <property type="entry name" value="TetR_N"/>
    <property type="match status" value="1"/>
</dbReference>
<dbReference type="InterPro" id="IPR050109">
    <property type="entry name" value="HTH-type_TetR-like_transc_reg"/>
</dbReference>
<comment type="caution">
    <text evidence="4">The sequence shown here is derived from an EMBL/GenBank/DDBJ whole genome shotgun (WGS) entry which is preliminary data.</text>
</comment>
<proteinExistence type="predicted"/>
<dbReference type="PANTHER" id="PTHR30055">
    <property type="entry name" value="HTH-TYPE TRANSCRIPTIONAL REGULATOR RUTR"/>
    <property type="match status" value="1"/>
</dbReference>
<evidence type="ECO:0000259" key="3">
    <source>
        <dbReference type="PROSITE" id="PS50977"/>
    </source>
</evidence>
<evidence type="ECO:0000313" key="5">
    <source>
        <dbReference type="Proteomes" id="UP000617531"/>
    </source>
</evidence>
<keyword evidence="5" id="KW-1185">Reference proteome</keyword>
<dbReference type="Gene3D" id="1.10.357.10">
    <property type="entry name" value="Tetracycline Repressor, domain 2"/>
    <property type="match status" value="1"/>
</dbReference>
<reference evidence="4" key="2">
    <citation type="submission" date="2020-09" db="EMBL/GenBank/DDBJ databases">
        <authorList>
            <person name="Sun Q."/>
            <person name="Zhou Y."/>
        </authorList>
    </citation>
    <scope>NUCLEOTIDE SEQUENCE</scope>
    <source>
        <strain evidence="4">CGMCC 1.16548</strain>
    </source>
</reference>